<sequence>MSLAGRVHLDALLALPVLQSLDLSSAATSPTAPRRGGGLHRHARSLTSNLSSNAFALKGTLPWAFLASLQQSAVPRLVQERVSQAGAFRSLRRCGHRTRPGTSCQMPACWTTP</sequence>
<dbReference type="Proteomes" id="UP000275267">
    <property type="component" value="Unassembled WGS sequence"/>
</dbReference>
<keyword evidence="3" id="KW-1185">Reference proteome</keyword>
<keyword evidence="1" id="KW-0732">Signal</keyword>
<evidence type="ECO:0008006" key="4">
    <source>
        <dbReference type="Google" id="ProtNLM"/>
    </source>
</evidence>
<feature type="chain" id="PRO_5018111848" description="Secreted protein" evidence="1">
    <location>
        <begin position="27"/>
        <end position="113"/>
    </location>
</feature>
<proteinExistence type="predicted"/>
<gene>
    <name evidence="2" type="ORF">C2845_PM14G09800</name>
</gene>
<evidence type="ECO:0000313" key="2">
    <source>
        <dbReference type="EMBL" id="RLM61533.1"/>
    </source>
</evidence>
<protein>
    <recommendedName>
        <fullName evidence="4">Secreted protein</fullName>
    </recommendedName>
</protein>
<name>A0A3L6PNX5_PANMI</name>
<evidence type="ECO:0000313" key="3">
    <source>
        <dbReference type="Proteomes" id="UP000275267"/>
    </source>
</evidence>
<dbReference type="EMBL" id="PQIB02000016">
    <property type="protein sequence ID" value="RLM61533.1"/>
    <property type="molecule type" value="Genomic_DNA"/>
</dbReference>
<reference evidence="3" key="1">
    <citation type="journal article" date="2019" name="Nat. Commun.">
        <title>The genome of broomcorn millet.</title>
        <authorList>
            <person name="Zou C."/>
            <person name="Miki D."/>
            <person name="Li D."/>
            <person name="Tang Q."/>
            <person name="Xiao L."/>
            <person name="Rajput S."/>
            <person name="Deng P."/>
            <person name="Jia W."/>
            <person name="Huang R."/>
            <person name="Zhang M."/>
            <person name="Sun Y."/>
            <person name="Hu J."/>
            <person name="Fu X."/>
            <person name="Schnable P.S."/>
            <person name="Li F."/>
            <person name="Zhang H."/>
            <person name="Feng B."/>
            <person name="Zhu X."/>
            <person name="Liu R."/>
            <person name="Schnable J.C."/>
            <person name="Zhu J.-K."/>
            <person name="Zhang H."/>
        </authorList>
    </citation>
    <scope>NUCLEOTIDE SEQUENCE [LARGE SCALE GENOMIC DNA]</scope>
</reference>
<dbReference type="AlphaFoldDB" id="A0A3L6PNX5"/>
<feature type="signal peptide" evidence="1">
    <location>
        <begin position="1"/>
        <end position="26"/>
    </location>
</feature>
<accession>A0A3L6PNX5</accession>
<comment type="caution">
    <text evidence="2">The sequence shown here is derived from an EMBL/GenBank/DDBJ whole genome shotgun (WGS) entry which is preliminary data.</text>
</comment>
<evidence type="ECO:0000256" key="1">
    <source>
        <dbReference type="SAM" id="SignalP"/>
    </source>
</evidence>
<organism evidence="2 3">
    <name type="scientific">Panicum miliaceum</name>
    <name type="common">Proso millet</name>
    <name type="synonym">Broomcorn millet</name>
    <dbReference type="NCBI Taxonomy" id="4540"/>
    <lineage>
        <taxon>Eukaryota</taxon>
        <taxon>Viridiplantae</taxon>
        <taxon>Streptophyta</taxon>
        <taxon>Embryophyta</taxon>
        <taxon>Tracheophyta</taxon>
        <taxon>Spermatophyta</taxon>
        <taxon>Magnoliopsida</taxon>
        <taxon>Liliopsida</taxon>
        <taxon>Poales</taxon>
        <taxon>Poaceae</taxon>
        <taxon>PACMAD clade</taxon>
        <taxon>Panicoideae</taxon>
        <taxon>Panicodae</taxon>
        <taxon>Paniceae</taxon>
        <taxon>Panicinae</taxon>
        <taxon>Panicum</taxon>
        <taxon>Panicum sect. Panicum</taxon>
    </lineage>
</organism>